<dbReference type="Gene3D" id="2.130.10.10">
    <property type="entry name" value="YVTN repeat-like/Quinoprotein amine dehydrogenase"/>
    <property type="match status" value="1"/>
</dbReference>
<dbReference type="EMBL" id="CP002686">
    <property type="protein sequence ID" value="AEE78052.1"/>
    <property type="molecule type" value="Genomic_DNA"/>
</dbReference>
<evidence type="ECO:0000313" key="5">
    <source>
        <dbReference type="Araport" id="AT3G45620"/>
    </source>
</evidence>
<dbReference type="PANTHER" id="PTHR15574">
    <property type="entry name" value="WD REPEAT DOMAIN-CONTAINING FAMILY"/>
    <property type="match status" value="1"/>
</dbReference>
<keyword evidence="7" id="KW-1185">Reference proteome</keyword>
<keyword evidence="8 9" id="KW-1267">Proteomics identification</keyword>
<evidence type="ECO:0000313" key="6">
    <source>
        <dbReference type="EMBL" id="AEE78052.1"/>
    </source>
</evidence>
<feature type="repeat" description="WD" evidence="4">
    <location>
        <begin position="85"/>
        <end position="126"/>
    </location>
</feature>
<dbReference type="Araport" id="AT3G45620"/>
<dbReference type="SMR" id="F4J6P6"/>
<evidence type="ECO:0007829" key="8">
    <source>
        <dbReference type="PeptideAtlas" id="F4J6P6"/>
    </source>
</evidence>
<dbReference type="InterPro" id="IPR015943">
    <property type="entry name" value="WD40/YVTN_repeat-like_dom_sf"/>
</dbReference>
<proteinExistence type="evidence at protein level"/>
<evidence type="ECO:0007829" key="9">
    <source>
        <dbReference type="ProteomicsDB" id="F4J6P6"/>
    </source>
</evidence>
<dbReference type="PaxDb" id="3702-AT3G45620.2"/>
<dbReference type="AlphaFoldDB" id="F4J6P6"/>
<dbReference type="Proteomes" id="UP000006548">
    <property type="component" value="Chromosome 3"/>
</dbReference>
<protein>
    <submittedName>
        <fullName evidence="6">Transducin/WD40 repeat-like superfamily protein</fullName>
    </submittedName>
</protein>
<evidence type="ECO:0000256" key="2">
    <source>
        <dbReference type="ARBA" id="ARBA00022737"/>
    </source>
</evidence>
<dbReference type="InParanoid" id="F4J6P6"/>
<dbReference type="PANTHER" id="PTHR15574:SF65">
    <property type="entry name" value="TRANSDUCIN_WD40 REPEAT-LIKE SUPERFAMILY PROTEIN"/>
    <property type="match status" value="1"/>
</dbReference>
<dbReference type="Pfam" id="PF00400">
    <property type="entry name" value="WD40"/>
    <property type="match status" value="2"/>
</dbReference>
<dbReference type="STRING" id="3702.F4J6P6"/>
<dbReference type="eggNOG" id="KOG1334">
    <property type="taxonomic scope" value="Eukaryota"/>
</dbReference>
<reference evidence="7" key="2">
    <citation type="journal article" date="2017" name="Plant J.">
        <title>Araport11: a complete reannotation of the Arabidopsis thaliana reference genome.</title>
        <authorList>
            <person name="Cheng C.Y."/>
            <person name="Krishnakumar V."/>
            <person name="Chan A.P."/>
            <person name="Thibaud-Nissen F."/>
            <person name="Schobel S."/>
            <person name="Town C.D."/>
        </authorList>
    </citation>
    <scope>GENOME REANNOTATION</scope>
    <source>
        <strain evidence="7">cv. Columbia</strain>
    </source>
</reference>
<dbReference type="GeneID" id="823704"/>
<dbReference type="InterPro" id="IPR036322">
    <property type="entry name" value="WD40_repeat_dom_sf"/>
</dbReference>
<dbReference type="InterPro" id="IPR001680">
    <property type="entry name" value="WD40_rpt"/>
</dbReference>
<evidence type="ECO:0000256" key="4">
    <source>
        <dbReference type="PROSITE-ProRule" id="PRU00221"/>
    </source>
</evidence>
<dbReference type="TAIR" id="AT3G45620"/>
<dbReference type="SUPFAM" id="SSF50978">
    <property type="entry name" value="WD40 repeat-like"/>
    <property type="match status" value="1"/>
</dbReference>
<dbReference type="PROSITE" id="PS50082">
    <property type="entry name" value="WD_REPEATS_2"/>
    <property type="match status" value="1"/>
</dbReference>
<accession>F4J6P6</accession>
<dbReference type="FunCoup" id="F4J6P6">
    <property type="interactions" value="2162"/>
</dbReference>
<dbReference type="FunFam" id="2.130.10.10:FF:000144">
    <property type="entry name" value="DDB1- and CUL4-associated factor 8"/>
    <property type="match status" value="1"/>
</dbReference>
<dbReference type="RefSeq" id="NP_001190014.1">
    <property type="nucleotide sequence ID" value="NM_001203085.1"/>
</dbReference>
<gene>
    <name evidence="5 6" type="ordered locus">At3g45620</name>
</gene>
<evidence type="ECO:0000256" key="3">
    <source>
        <dbReference type="ARBA" id="ARBA00060821"/>
    </source>
</evidence>
<dbReference type="PROSITE" id="PS50294">
    <property type="entry name" value="WD_REPEATS_REGION"/>
    <property type="match status" value="1"/>
</dbReference>
<dbReference type="InterPro" id="IPR045151">
    <property type="entry name" value="DCAF8"/>
</dbReference>
<dbReference type="GO" id="GO:0080008">
    <property type="term" value="C:Cul4-RING E3 ubiquitin ligase complex"/>
    <property type="evidence" value="ECO:0000353"/>
    <property type="project" value="TAIR"/>
</dbReference>
<organism evidence="6 7">
    <name type="scientific">Arabidopsis thaliana</name>
    <name type="common">Mouse-ear cress</name>
    <dbReference type="NCBI Taxonomy" id="3702"/>
    <lineage>
        <taxon>Eukaryota</taxon>
        <taxon>Viridiplantae</taxon>
        <taxon>Streptophyta</taxon>
        <taxon>Embryophyta</taxon>
        <taxon>Tracheophyta</taxon>
        <taxon>Spermatophyta</taxon>
        <taxon>Magnoliopsida</taxon>
        <taxon>eudicotyledons</taxon>
        <taxon>Gunneridae</taxon>
        <taxon>Pentapetalae</taxon>
        <taxon>rosids</taxon>
        <taxon>malvids</taxon>
        <taxon>Brassicales</taxon>
        <taxon>Brassicaceae</taxon>
        <taxon>Camelineae</taxon>
        <taxon>Arabidopsis</taxon>
    </lineage>
</organism>
<dbReference type="SMART" id="SM00320">
    <property type="entry name" value="WD40"/>
    <property type="match status" value="7"/>
</dbReference>
<sequence>MARPRRRNTEIGDGFTEIFNREIGFSHPITISRRISASEFRIMDLSVPKTKCYGLSVFCRMLRKSEPIQRLISGRVKKLDLYGKLNGHEGCVNAVEFNSTGDVLVSGSDDRQIMLWNWLSGSRKLSYPSGHCENVFQTKFIPFTDDRTIITSGADGQVRLGQILENGKVETKRLGRHHGRVYKLAVLPGDPNVFYSCGEDGFVQHFDIRSNSATMVLYSSPFTQGCRRHHSSSRIRLNSIAIDPRNSYYLAVGGSDEYARVYDTRRVQLAPVCRHVLPDAPVNTFCPRHLRETNSVHITGLAYSKAGELLVSYNDELIYLFEKNMGYGSSPVSVSPEKLQEMEEPQVYIGHRNAQTVKGVNFFGPNDEYVTSGSDCGHIFIWKKKGGKLVRAMVGDRRVVNQLESHPHIPLLASCGIEKSVKLWTPMSNDVLSLPEKIDKVMELNRVGREDQSRVTLTPDVIMHVLRLQRRQTSAFTERRYVSTDIGSDEGNDARFIASLVANDDESSDRECTVS</sequence>
<name>F4J6P6_ARATH</name>
<evidence type="ECO:0000313" key="7">
    <source>
        <dbReference type="Proteomes" id="UP000006548"/>
    </source>
</evidence>
<evidence type="ECO:0000256" key="1">
    <source>
        <dbReference type="ARBA" id="ARBA00022574"/>
    </source>
</evidence>
<reference evidence="6 7" key="1">
    <citation type="journal article" date="2000" name="Nature">
        <title>Sequence and analysis of chromosome 3 of the plant Arabidopsis thaliana.</title>
        <authorList>
            <consortium name="European Union Chromosome 3 Arabidopsis Sequencing Consortium"/>
            <consortium name="Institute for Genomic Research"/>
            <consortium name="Kazusa DNA Research Institute"/>
            <person name="Salanoubat M."/>
            <person name="Lemcke K."/>
            <person name="Rieger M."/>
            <person name="Ansorge W."/>
            <person name="Unseld M."/>
            <person name="Fartmann B."/>
            <person name="Valle G."/>
            <person name="Blocker H."/>
            <person name="Perez-Alonso M."/>
            <person name="Obermaier B."/>
            <person name="Delseny M."/>
            <person name="Boutry M."/>
            <person name="Grivell L.A."/>
            <person name="Mache R."/>
            <person name="Puigdomenech P."/>
            <person name="De Simone V."/>
            <person name="Choisne N."/>
            <person name="Artiguenave F."/>
            <person name="Robert C."/>
            <person name="Brottier P."/>
            <person name="Wincker P."/>
            <person name="Cattolico L."/>
            <person name="Weissenbach J."/>
            <person name="Saurin W."/>
            <person name="Quetier F."/>
            <person name="Schafer M."/>
            <person name="Muller-Auer S."/>
            <person name="Gabel C."/>
            <person name="Fuchs M."/>
            <person name="Benes V."/>
            <person name="Wurmbach E."/>
            <person name="Drzonek H."/>
            <person name="Erfle H."/>
            <person name="Jordan N."/>
            <person name="Bangert S."/>
            <person name="Wiedelmann R."/>
            <person name="Kranz H."/>
            <person name="Voss H."/>
            <person name="Holland R."/>
            <person name="Brandt P."/>
            <person name="Nyakatura G."/>
            <person name="Vezzi A."/>
            <person name="D'Angelo M."/>
            <person name="Pallavicini A."/>
            <person name="Toppo S."/>
            <person name="Simionati B."/>
            <person name="Conrad A."/>
            <person name="Hornischer K."/>
            <person name="Kauer G."/>
            <person name="Lohnert T.H."/>
            <person name="Nordsiek G."/>
            <person name="Reichelt J."/>
            <person name="Scharfe M."/>
            <person name="Schon O."/>
            <person name="Bargues M."/>
            <person name="Terol J."/>
            <person name="Climent J."/>
            <person name="Navarro P."/>
            <person name="Collado C."/>
            <person name="Perez-Perez A."/>
            <person name="Ottenwalder B."/>
            <person name="Duchemin D."/>
            <person name="Cooke R."/>
            <person name="Laudie M."/>
            <person name="Berger-Llauro C."/>
            <person name="Purnelle B."/>
            <person name="Masuy D."/>
            <person name="de Haan M."/>
            <person name="Maarse A.C."/>
            <person name="Alcaraz J.P."/>
            <person name="Cottet A."/>
            <person name="Casacuberta E."/>
            <person name="Monfort A."/>
            <person name="Argiriou A."/>
            <person name="flores M."/>
            <person name="Liguori R."/>
            <person name="Vitale D."/>
            <person name="Mannhaupt G."/>
            <person name="Haase D."/>
            <person name="Schoof H."/>
            <person name="Rudd S."/>
            <person name="Zaccaria P."/>
            <person name="Mewes H.W."/>
            <person name="Mayer K.F."/>
            <person name="Kaul S."/>
            <person name="Town C.D."/>
            <person name="Koo H.L."/>
            <person name="Tallon L.J."/>
            <person name="Jenkins J."/>
            <person name="Rooney T."/>
            <person name="Rizzo M."/>
            <person name="Walts A."/>
            <person name="Utterback T."/>
            <person name="Fujii C.Y."/>
            <person name="Shea T.P."/>
            <person name="Creasy T.H."/>
            <person name="Haas B."/>
            <person name="Maiti R."/>
            <person name="Wu D."/>
            <person name="Peterson J."/>
            <person name="Van Aken S."/>
            <person name="Pai G."/>
            <person name="Militscher J."/>
            <person name="Sellers P."/>
            <person name="Gill J.E."/>
            <person name="Feldblyum T.V."/>
            <person name="Preuss D."/>
            <person name="Lin X."/>
            <person name="Nierman W.C."/>
            <person name="Salzberg S.L."/>
            <person name="White O."/>
            <person name="Venter J.C."/>
            <person name="Fraser C.M."/>
            <person name="Kaneko T."/>
            <person name="Nakamura Y."/>
            <person name="Sato S."/>
            <person name="Kato T."/>
            <person name="Asamizu E."/>
            <person name="Sasamoto S."/>
            <person name="Kimura T."/>
            <person name="Idesawa K."/>
            <person name="Kawashima K."/>
            <person name="Kishida Y."/>
            <person name="Kiyokawa C."/>
            <person name="Kohara M."/>
            <person name="Matsumoto M."/>
            <person name="Matsuno A."/>
            <person name="Muraki A."/>
            <person name="Nakayama S."/>
            <person name="Nakazaki N."/>
            <person name="Shinpo S."/>
            <person name="Takeuchi C."/>
            <person name="Wada T."/>
            <person name="Watanabe A."/>
            <person name="Yamada M."/>
            <person name="Yasuda M."/>
            <person name="Tabata S."/>
        </authorList>
    </citation>
    <scope>NUCLEOTIDE SEQUENCE [LARGE SCALE GENOMIC DNA]</scope>
    <source>
        <strain evidence="7">cv. Columbia</strain>
    </source>
</reference>
<comment type="similarity">
    <text evidence="3">Belongs to the WD repeat DCAF8 family.</text>
</comment>
<keyword evidence="2" id="KW-0677">Repeat</keyword>
<dbReference type="GO" id="GO:0005737">
    <property type="term" value="C:cytoplasm"/>
    <property type="evidence" value="ECO:0000318"/>
    <property type="project" value="GO_Central"/>
</dbReference>
<dbReference type="ExpressionAtlas" id="F4J6P6">
    <property type="expression patterns" value="baseline and differential"/>
</dbReference>
<dbReference type="KEGG" id="ath:AT3G45620"/>
<keyword evidence="1 4" id="KW-0853">WD repeat</keyword>